<dbReference type="Proteomes" id="UP000046393">
    <property type="component" value="Unplaced"/>
</dbReference>
<feature type="transmembrane region" description="Helical" evidence="1">
    <location>
        <begin position="68"/>
        <end position="93"/>
    </location>
</feature>
<keyword evidence="3" id="KW-1185">Reference proteome</keyword>
<evidence type="ECO:0000313" key="3">
    <source>
        <dbReference type="Proteomes" id="UP000046393"/>
    </source>
</evidence>
<organism evidence="3 4">
    <name type="scientific">Syphacia muris</name>
    <dbReference type="NCBI Taxonomy" id="451379"/>
    <lineage>
        <taxon>Eukaryota</taxon>
        <taxon>Metazoa</taxon>
        <taxon>Ecdysozoa</taxon>
        <taxon>Nematoda</taxon>
        <taxon>Chromadorea</taxon>
        <taxon>Rhabditida</taxon>
        <taxon>Spirurina</taxon>
        <taxon>Oxyuridomorpha</taxon>
        <taxon>Oxyuroidea</taxon>
        <taxon>Oxyuridae</taxon>
        <taxon>Syphacia</taxon>
    </lineage>
</organism>
<evidence type="ECO:0000313" key="4">
    <source>
        <dbReference type="WBParaSite" id="SMUV_0000128101-mRNA-1"/>
    </source>
</evidence>
<accession>A0A0N5AAV5</accession>
<keyword evidence="1" id="KW-0812">Transmembrane</keyword>
<keyword evidence="1" id="KW-0472">Membrane</keyword>
<reference evidence="4" key="1">
    <citation type="submission" date="2017-02" db="UniProtKB">
        <authorList>
            <consortium name="WormBaseParasite"/>
        </authorList>
    </citation>
    <scope>IDENTIFICATION</scope>
</reference>
<protein>
    <submittedName>
        <fullName evidence="4">Transmembrane protein</fullName>
    </submittedName>
</protein>
<sequence>MRQTSSLYYRFVNLQSALLICLLAAYQCTRVTTDYGAINTFYDIAQGISGGLQKGLEPSELQKRQSRLWLFILFTATFAACSFMIAAAVLYGISINDANNAIDKIQISLNRINNDTYIVINDALSTLEYLFRAEARFYTNRESDRLYDIPQYLSGEFKKTYGYSDLATANGQEDDAVDAFAKLSTSTINAISKLQKLNNTSCQQVINDAINTLTSYQTLASNESKLVIDDTFAQIQAKIDDVDKSVSVFHNKFTQTFVKINQELEFIKTAVELTGKQIRDVIQRIQINIATVSNQIQRIHDDPQKE</sequence>
<name>A0A0N5AAV5_9BILA</name>
<feature type="signal peptide" evidence="2">
    <location>
        <begin position="1"/>
        <end position="33"/>
    </location>
</feature>
<feature type="chain" id="PRO_5005892895" evidence="2">
    <location>
        <begin position="34"/>
        <end position="306"/>
    </location>
</feature>
<evidence type="ECO:0000256" key="1">
    <source>
        <dbReference type="SAM" id="Phobius"/>
    </source>
</evidence>
<keyword evidence="1" id="KW-1133">Transmembrane helix</keyword>
<evidence type="ECO:0000256" key="2">
    <source>
        <dbReference type="SAM" id="SignalP"/>
    </source>
</evidence>
<dbReference type="AlphaFoldDB" id="A0A0N5AAV5"/>
<proteinExistence type="predicted"/>
<dbReference type="WBParaSite" id="SMUV_0000128101-mRNA-1">
    <property type="protein sequence ID" value="SMUV_0000128101-mRNA-1"/>
    <property type="gene ID" value="SMUV_0000128101"/>
</dbReference>
<keyword evidence="2" id="KW-0732">Signal</keyword>